<protein>
    <submittedName>
        <fullName evidence="2">Urease accessory protein UreJ</fullName>
    </submittedName>
</protein>
<accession>L8J9J4</accession>
<dbReference type="AlphaFoldDB" id="L8J9J4"/>
<feature type="transmembrane region" description="Helical" evidence="1">
    <location>
        <begin position="75"/>
        <end position="94"/>
    </location>
</feature>
<evidence type="ECO:0000313" key="2">
    <source>
        <dbReference type="EMBL" id="ELR65466.1"/>
    </source>
</evidence>
<dbReference type="Proteomes" id="UP000011134">
    <property type="component" value="Unassembled WGS sequence"/>
</dbReference>
<dbReference type="InterPro" id="IPR007038">
    <property type="entry name" value="HupE_UreJ"/>
</dbReference>
<dbReference type="PATRIC" id="fig|1056511.3.peg.2573"/>
<gene>
    <name evidence="2" type="ORF">C942_01080</name>
</gene>
<keyword evidence="1" id="KW-0812">Transmembrane</keyword>
<dbReference type="Pfam" id="PF04955">
    <property type="entry name" value="HupE_UreJ"/>
    <property type="match status" value="1"/>
</dbReference>
<proteinExistence type="predicted"/>
<keyword evidence="3" id="KW-1185">Reference proteome</keyword>
<organism evidence="2 3">
    <name type="scientific">Photobacterium marinum</name>
    <dbReference type="NCBI Taxonomy" id="1056511"/>
    <lineage>
        <taxon>Bacteria</taxon>
        <taxon>Pseudomonadati</taxon>
        <taxon>Pseudomonadota</taxon>
        <taxon>Gammaproteobacteria</taxon>
        <taxon>Vibrionales</taxon>
        <taxon>Vibrionaceae</taxon>
        <taxon>Photobacterium</taxon>
    </lineage>
</organism>
<reference evidence="2 3" key="1">
    <citation type="submission" date="2012-12" db="EMBL/GenBank/DDBJ databases">
        <title>Genome Assembly of Photobacterium sp. AK15.</title>
        <authorList>
            <person name="Khatri I."/>
            <person name="Vaidya B."/>
            <person name="Srinivas T.N.R."/>
            <person name="Subramanian S."/>
            <person name="Pinnaka A."/>
        </authorList>
    </citation>
    <scope>NUCLEOTIDE SEQUENCE [LARGE SCALE GENOMIC DNA]</scope>
    <source>
        <strain evidence="2 3">AK15</strain>
    </source>
</reference>
<sequence length="118" mass="11972">MLVGLGMGAFAGEVNGVEPMIIGSVFVVAITALSLNRFSVSKHRVLSLLPAIAAMMLIFHGWAHGAEASGQSLLAFAPGMLVGAGFLSSVGFMLGRVMVPGWQGVFLGASGLVLAVTG</sequence>
<name>L8J9J4_9GAMM</name>
<dbReference type="EMBL" id="AMZO01000018">
    <property type="protein sequence ID" value="ELR65466.1"/>
    <property type="molecule type" value="Genomic_DNA"/>
</dbReference>
<evidence type="ECO:0000256" key="1">
    <source>
        <dbReference type="SAM" id="Phobius"/>
    </source>
</evidence>
<feature type="transmembrane region" description="Helical" evidence="1">
    <location>
        <begin position="20"/>
        <end position="38"/>
    </location>
</feature>
<keyword evidence="1" id="KW-1133">Transmembrane helix</keyword>
<keyword evidence="1" id="KW-0472">Membrane</keyword>
<comment type="caution">
    <text evidence="2">The sequence shown here is derived from an EMBL/GenBank/DDBJ whole genome shotgun (WGS) entry which is preliminary data.</text>
</comment>
<evidence type="ECO:0000313" key="3">
    <source>
        <dbReference type="Proteomes" id="UP000011134"/>
    </source>
</evidence>
<feature type="transmembrane region" description="Helical" evidence="1">
    <location>
        <begin position="45"/>
        <end position="63"/>
    </location>
</feature>